<proteinExistence type="predicted"/>
<dbReference type="AlphaFoldDB" id="A0A445GFW9"/>
<reference evidence="1 2" key="1">
    <citation type="submission" date="2018-09" db="EMBL/GenBank/DDBJ databases">
        <title>A high-quality reference genome of wild soybean provides a powerful tool to mine soybean genomes.</title>
        <authorList>
            <person name="Xie M."/>
            <person name="Chung C.Y.L."/>
            <person name="Li M.-W."/>
            <person name="Wong F.-L."/>
            <person name="Chan T.-F."/>
            <person name="Lam H.-M."/>
        </authorList>
    </citation>
    <scope>NUCLEOTIDE SEQUENCE [LARGE SCALE GENOMIC DNA]</scope>
    <source>
        <strain evidence="2">cv. W05</strain>
        <tissue evidence="1">Hypocotyl of etiolated seedlings</tissue>
    </source>
</reference>
<sequence>MHLAFYGCTNARRIGRGKTTGLSIAKKRRKGATGKLHVIIPADKIVAVGPRTVNFMTEISIIVQQHPPFNVQKWKGVHDVVKERIVMKVMDSFVVDGTSTKHTKEVILDTIKRLH</sequence>
<dbReference type="PANTHER" id="PTHR33499:SF43">
    <property type="entry name" value="TRANSPOSASE, PTTA_EN_SPM, PLANT"/>
    <property type="match status" value="1"/>
</dbReference>
<protein>
    <submittedName>
        <fullName evidence="1">Uncharacterized protein</fullName>
    </submittedName>
</protein>
<organism evidence="1 2">
    <name type="scientific">Glycine soja</name>
    <name type="common">Wild soybean</name>
    <dbReference type="NCBI Taxonomy" id="3848"/>
    <lineage>
        <taxon>Eukaryota</taxon>
        <taxon>Viridiplantae</taxon>
        <taxon>Streptophyta</taxon>
        <taxon>Embryophyta</taxon>
        <taxon>Tracheophyta</taxon>
        <taxon>Spermatophyta</taxon>
        <taxon>Magnoliopsida</taxon>
        <taxon>eudicotyledons</taxon>
        <taxon>Gunneridae</taxon>
        <taxon>Pentapetalae</taxon>
        <taxon>rosids</taxon>
        <taxon>fabids</taxon>
        <taxon>Fabales</taxon>
        <taxon>Fabaceae</taxon>
        <taxon>Papilionoideae</taxon>
        <taxon>50 kb inversion clade</taxon>
        <taxon>NPAAA clade</taxon>
        <taxon>indigoferoid/millettioid clade</taxon>
        <taxon>Phaseoleae</taxon>
        <taxon>Glycine</taxon>
        <taxon>Glycine subgen. Soja</taxon>
    </lineage>
</organism>
<dbReference type="EMBL" id="QZWG01000016">
    <property type="protein sequence ID" value="RZB60156.1"/>
    <property type="molecule type" value="Genomic_DNA"/>
</dbReference>
<dbReference type="PANTHER" id="PTHR33499">
    <property type="entry name" value="OS12G0282400 PROTEIN-RELATED"/>
    <property type="match status" value="1"/>
</dbReference>
<keyword evidence="2" id="KW-1185">Reference proteome</keyword>
<evidence type="ECO:0000313" key="2">
    <source>
        <dbReference type="Proteomes" id="UP000289340"/>
    </source>
</evidence>
<evidence type="ECO:0000313" key="1">
    <source>
        <dbReference type="EMBL" id="RZB60156.1"/>
    </source>
</evidence>
<gene>
    <name evidence="1" type="ORF">D0Y65_043077</name>
</gene>
<comment type="caution">
    <text evidence="1">The sequence shown here is derived from an EMBL/GenBank/DDBJ whole genome shotgun (WGS) entry which is preliminary data.</text>
</comment>
<dbReference type="Proteomes" id="UP000289340">
    <property type="component" value="Chromosome 16"/>
</dbReference>
<name>A0A445GFW9_GLYSO</name>
<accession>A0A445GFW9</accession>